<evidence type="ECO:0000256" key="2">
    <source>
        <dbReference type="ARBA" id="ARBA00011738"/>
    </source>
</evidence>
<dbReference type="Gene3D" id="3.20.20.80">
    <property type="entry name" value="Glycosidases"/>
    <property type="match status" value="1"/>
</dbReference>
<dbReference type="InterPro" id="IPR001360">
    <property type="entry name" value="Glyco_hydro_1"/>
</dbReference>
<comment type="similarity">
    <text evidence="1 6">Belongs to the glycosyl hydrolase 1 family.</text>
</comment>
<keyword evidence="5" id="KW-0326">Glycosidase</keyword>
<evidence type="ECO:0000256" key="5">
    <source>
        <dbReference type="ARBA" id="ARBA00023295"/>
    </source>
</evidence>
<dbReference type="SUPFAM" id="SSF51445">
    <property type="entry name" value="(Trans)glycosidases"/>
    <property type="match status" value="1"/>
</dbReference>
<evidence type="ECO:0000256" key="3">
    <source>
        <dbReference type="ARBA" id="ARBA00022801"/>
    </source>
</evidence>
<dbReference type="GO" id="GO:0005975">
    <property type="term" value="P:carbohydrate metabolic process"/>
    <property type="evidence" value="ECO:0007669"/>
    <property type="project" value="InterPro"/>
</dbReference>
<protein>
    <submittedName>
        <fullName evidence="8">SFRICE_000946</fullName>
    </submittedName>
</protein>
<evidence type="ECO:0000256" key="6">
    <source>
        <dbReference type="RuleBase" id="RU003690"/>
    </source>
</evidence>
<dbReference type="GO" id="GO:0008422">
    <property type="term" value="F:beta-glucosidase activity"/>
    <property type="evidence" value="ECO:0007669"/>
    <property type="project" value="TreeGrafter"/>
</dbReference>
<evidence type="ECO:0000256" key="4">
    <source>
        <dbReference type="ARBA" id="ARBA00023180"/>
    </source>
</evidence>
<organism evidence="8">
    <name type="scientific">Spodoptera frugiperda</name>
    <name type="common">Fall armyworm</name>
    <dbReference type="NCBI Taxonomy" id="7108"/>
    <lineage>
        <taxon>Eukaryota</taxon>
        <taxon>Metazoa</taxon>
        <taxon>Ecdysozoa</taxon>
        <taxon>Arthropoda</taxon>
        <taxon>Hexapoda</taxon>
        <taxon>Insecta</taxon>
        <taxon>Pterygota</taxon>
        <taxon>Neoptera</taxon>
        <taxon>Endopterygota</taxon>
        <taxon>Lepidoptera</taxon>
        <taxon>Glossata</taxon>
        <taxon>Ditrysia</taxon>
        <taxon>Noctuoidea</taxon>
        <taxon>Noctuidae</taxon>
        <taxon>Amphipyrinae</taxon>
        <taxon>Spodoptera</taxon>
    </lineage>
</organism>
<dbReference type="PANTHER" id="PTHR10353">
    <property type="entry name" value="GLYCOSYL HYDROLASE"/>
    <property type="match status" value="1"/>
</dbReference>
<dbReference type="PROSITE" id="PS00653">
    <property type="entry name" value="GLYCOSYL_HYDROL_F1_2"/>
    <property type="match status" value="1"/>
</dbReference>
<dbReference type="PANTHER" id="PTHR10353:SF36">
    <property type="entry name" value="LP05116P"/>
    <property type="match status" value="1"/>
</dbReference>
<keyword evidence="7" id="KW-0472">Membrane</keyword>
<sequence length="549" mass="62336">MIPTQHNLDSFKYMCQNTGSAENSDKEPINMIRRLGGLAILHSYIMKILVLLLCSAVAVTCGKVRQGRKFPDEFVFGAATASYQIEGAWNEDGKGENIWDYLVHNNPDAIADRSTGDVACDSYHKYKRDVEMMRELGIDSYRFSISWSRILPTGFPNQINEAGIQYYNNLINELLKYNIDPIITLYHWDLPQPLQDLGGWLNPLIVDWFEDYVHVVYENFSDRVKSFITINEPAQVCYEGYGVATKAPLMNVSGIGEYVCARHIALAHAKAYHLYNDVYKPQYGGVCGYTFAVGSTAPLTDSEEDKYAVELMVQQQWAIYSDPVFSKDGGFPKDLLELVAEKSAAQGFPKSRLIDFTEEEKAYIRGTSDFFGVNHYSGSLTSFSLYTPQAVPSSMDDIGVGQMVPDDWLQSASAWFQKMPDSMYITLKLIKNRYGDIPIYITENGWSSYGGIDDDNRVDYYRSALEGVLDALDEGINVKGYYAWSLMDNFEWLAGYTECFGLYQVDYKDPERTRTPRKSAFVYKHIIKTRMVDPDYVPETTVMTIDEGH</sequence>
<dbReference type="AlphaFoldDB" id="A0A2H1WY61"/>
<accession>A0A2H1WY61</accession>
<dbReference type="PRINTS" id="PR00131">
    <property type="entry name" value="GLHYDRLASE1"/>
</dbReference>
<evidence type="ECO:0000256" key="1">
    <source>
        <dbReference type="ARBA" id="ARBA00010838"/>
    </source>
</evidence>
<comment type="subunit">
    <text evidence="2">Homodimer.</text>
</comment>
<reference evidence="8" key="1">
    <citation type="submission" date="2016-07" db="EMBL/GenBank/DDBJ databases">
        <authorList>
            <person name="Bretaudeau A."/>
        </authorList>
    </citation>
    <scope>NUCLEOTIDE SEQUENCE</scope>
    <source>
        <strain evidence="8">Rice</strain>
        <tissue evidence="8">Whole body</tissue>
    </source>
</reference>
<dbReference type="FunFam" id="3.20.20.80:FF:000013">
    <property type="entry name" value="lactase-phlorizin hydrolase"/>
    <property type="match status" value="1"/>
</dbReference>
<evidence type="ECO:0000256" key="7">
    <source>
        <dbReference type="SAM" id="Phobius"/>
    </source>
</evidence>
<evidence type="ECO:0000313" key="8">
    <source>
        <dbReference type="EMBL" id="SOQ57942.1"/>
    </source>
</evidence>
<keyword evidence="7" id="KW-1133">Transmembrane helix</keyword>
<keyword evidence="3" id="KW-0378">Hydrolase</keyword>
<gene>
    <name evidence="8" type="ORF">SFRICE_000946</name>
</gene>
<dbReference type="Pfam" id="PF00232">
    <property type="entry name" value="Glyco_hydro_1"/>
    <property type="match status" value="1"/>
</dbReference>
<name>A0A2H1WY61_SPOFR</name>
<proteinExistence type="inferred from homology"/>
<dbReference type="EMBL" id="ODYU01011923">
    <property type="protein sequence ID" value="SOQ57942.1"/>
    <property type="molecule type" value="Genomic_DNA"/>
</dbReference>
<feature type="transmembrane region" description="Helical" evidence="7">
    <location>
        <begin position="35"/>
        <end position="59"/>
    </location>
</feature>
<keyword evidence="4" id="KW-0325">Glycoprotein</keyword>
<dbReference type="InterPro" id="IPR033132">
    <property type="entry name" value="GH_1_N_CS"/>
</dbReference>
<dbReference type="InterPro" id="IPR017853">
    <property type="entry name" value="GH"/>
</dbReference>
<keyword evidence="7" id="KW-0812">Transmembrane</keyword>